<feature type="region of interest" description="Disordered" evidence="1">
    <location>
        <begin position="101"/>
        <end position="120"/>
    </location>
</feature>
<protein>
    <submittedName>
        <fullName evidence="2">Uncharacterized protein</fullName>
    </submittedName>
</protein>
<sequence>MPGPFPGGLPSPSRDNDTAELSMDMLLFDQNMSFVGNNDGYGSFYPMWSSPVDNDLTDPSKHNNWNLPTPPPVADMHQLPFPNSWSDASITRSPTTIEARLNGFDSRNGSSDHTGSLGASSTIVQSPMQCKDQGDGSYFMFPASLPNFYSGNFRNSQDSRPSTTASAMSSFSTFPSGQVPNSFTQTNTSPMPLLPSRCSCYSSILQRLSELKDEKAKFLSTRIDTIMKLEKDVRIQTQTMLKCDMCTHERSRSLLLASVLLESMIDLLEGVPASDSRRPVDARSELAILRRQSMPAYMHSNTETGRLVLGEYEISGEEKLGFLRHLLHTRLNELANLTRQLQEHTETLGPGSTAILTILAGCSQRIHAIMSRLQN</sequence>
<evidence type="ECO:0000256" key="1">
    <source>
        <dbReference type="SAM" id="MobiDB-lite"/>
    </source>
</evidence>
<accession>A0AAI9EEJ6</accession>
<dbReference type="AlphaFoldDB" id="A0AAI9EEJ6"/>
<reference evidence="2" key="1">
    <citation type="submission" date="2023-11" db="EMBL/GenBank/DDBJ databases">
        <authorList>
            <person name="Alioto T."/>
            <person name="Alioto T."/>
            <person name="Gomez Garrido J."/>
        </authorList>
    </citation>
    <scope>NUCLEOTIDE SEQUENCE</scope>
</reference>
<comment type="caution">
    <text evidence="2">The sequence shown here is derived from an EMBL/GenBank/DDBJ whole genome shotgun (WGS) entry which is preliminary data.</text>
</comment>
<keyword evidence="3" id="KW-1185">Reference proteome</keyword>
<feature type="region of interest" description="Disordered" evidence="1">
    <location>
        <begin position="152"/>
        <end position="188"/>
    </location>
</feature>
<evidence type="ECO:0000313" key="2">
    <source>
        <dbReference type="EMBL" id="CAK4033190.1"/>
    </source>
</evidence>
<evidence type="ECO:0000313" key="3">
    <source>
        <dbReference type="Proteomes" id="UP001296104"/>
    </source>
</evidence>
<gene>
    <name evidence="2" type="ORF">LECACI_7A008348</name>
</gene>
<dbReference type="Proteomes" id="UP001296104">
    <property type="component" value="Unassembled WGS sequence"/>
</dbReference>
<name>A0AAI9EEJ6_9PEZI</name>
<feature type="compositionally biased region" description="Polar residues" evidence="1">
    <location>
        <begin position="178"/>
        <end position="188"/>
    </location>
</feature>
<organism evidence="2 3">
    <name type="scientific">Lecanosticta acicola</name>
    <dbReference type="NCBI Taxonomy" id="111012"/>
    <lineage>
        <taxon>Eukaryota</taxon>
        <taxon>Fungi</taxon>
        <taxon>Dikarya</taxon>
        <taxon>Ascomycota</taxon>
        <taxon>Pezizomycotina</taxon>
        <taxon>Dothideomycetes</taxon>
        <taxon>Dothideomycetidae</taxon>
        <taxon>Mycosphaerellales</taxon>
        <taxon>Mycosphaerellaceae</taxon>
        <taxon>Lecanosticta</taxon>
    </lineage>
</organism>
<feature type="compositionally biased region" description="Polar residues" evidence="1">
    <location>
        <begin position="105"/>
        <end position="120"/>
    </location>
</feature>
<feature type="compositionally biased region" description="Low complexity" evidence="1">
    <location>
        <begin position="161"/>
        <end position="176"/>
    </location>
</feature>
<dbReference type="EMBL" id="CAVMBE010000079">
    <property type="protein sequence ID" value="CAK4033190.1"/>
    <property type="molecule type" value="Genomic_DNA"/>
</dbReference>
<proteinExistence type="predicted"/>